<evidence type="ECO:0000259" key="5">
    <source>
        <dbReference type="Pfam" id="PF25137"/>
    </source>
</evidence>
<dbReference type="InterPro" id="IPR056798">
    <property type="entry name" value="ADH_Fe_C"/>
</dbReference>
<dbReference type="InterPro" id="IPR001670">
    <property type="entry name" value="ADH_Fe/GldA"/>
</dbReference>
<dbReference type="Gene3D" id="1.20.1090.10">
    <property type="entry name" value="Dehydroquinate synthase-like - alpha domain"/>
    <property type="match status" value="1"/>
</dbReference>
<feature type="domain" description="Alcohol dehydrogenase iron-type/glycerol dehydrogenase GldA" evidence="4">
    <location>
        <begin position="9"/>
        <end position="174"/>
    </location>
</feature>
<evidence type="ECO:0000256" key="3">
    <source>
        <dbReference type="ARBA" id="ARBA00023027"/>
    </source>
</evidence>
<dbReference type="FunFam" id="3.40.50.1970:FF:000003">
    <property type="entry name" value="Alcohol dehydrogenase, iron-containing"/>
    <property type="match status" value="1"/>
</dbReference>
<keyword evidence="7" id="KW-1185">Reference proteome</keyword>
<dbReference type="Proteomes" id="UP000199309">
    <property type="component" value="Unassembled WGS sequence"/>
</dbReference>
<dbReference type="GO" id="GO:0046872">
    <property type="term" value="F:metal ion binding"/>
    <property type="evidence" value="ECO:0007669"/>
    <property type="project" value="InterPro"/>
</dbReference>
<dbReference type="Pfam" id="PF25137">
    <property type="entry name" value="ADH_Fe_C"/>
    <property type="match status" value="1"/>
</dbReference>
<dbReference type="OrthoDB" id="9804734at2"/>
<organism evidence="6 7">
    <name type="scientific">Megasphaera paucivorans</name>
    <dbReference type="NCBI Taxonomy" id="349095"/>
    <lineage>
        <taxon>Bacteria</taxon>
        <taxon>Bacillati</taxon>
        <taxon>Bacillota</taxon>
        <taxon>Negativicutes</taxon>
        <taxon>Veillonellales</taxon>
        <taxon>Veillonellaceae</taxon>
        <taxon>Megasphaera</taxon>
    </lineage>
</organism>
<evidence type="ECO:0000313" key="7">
    <source>
        <dbReference type="Proteomes" id="UP000199309"/>
    </source>
</evidence>
<gene>
    <name evidence="6" type="ORF">SAMN05660299_01258</name>
</gene>
<accession>A0A1G9UU33</accession>
<dbReference type="STRING" id="349095.SAMN05660299_01258"/>
<evidence type="ECO:0000313" key="6">
    <source>
        <dbReference type="EMBL" id="SDM63410.1"/>
    </source>
</evidence>
<dbReference type="Gene3D" id="3.40.50.1970">
    <property type="match status" value="1"/>
</dbReference>
<evidence type="ECO:0000256" key="2">
    <source>
        <dbReference type="ARBA" id="ARBA00023002"/>
    </source>
</evidence>
<dbReference type="AlphaFoldDB" id="A0A1G9UU33"/>
<keyword evidence="3" id="KW-0520">NAD</keyword>
<keyword evidence="2" id="KW-0560">Oxidoreductase</keyword>
<comment type="similarity">
    <text evidence="1">Belongs to the iron-containing alcohol dehydrogenase family.</text>
</comment>
<feature type="domain" description="Fe-containing alcohol dehydrogenase-like C-terminal" evidence="5">
    <location>
        <begin position="187"/>
        <end position="381"/>
    </location>
</feature>
<proteinExistence type="inferred from homology"/>
<dbReference type="PANTHER" id="PTHR11496:SF102">
    <property type="entry name" value="ALCOHOL DEHYDROGENASE 4"/>
    <property type="match status" value="1"/>
</dbReference>
<dbReference type="InterPro" id="IPR039697">
    <property type="entry name" value="Alcohol_dehydrogenase_Fe"/>
</dbReference>
<dbReference type="SUPFAM" id="SSF56796">
    <property type="entry name" value="Dehydroquinate synthase-like"/>
    <property type="match status" value="1"/>
</dbReference>
<sequence>MKQYQLTIPAITYAGQGSIEKITEIIEREQVRSILIFTDKGVRESGLTKRIEELCSKNSYTVIDDLASEPSYQDVERVIEETRGASIDFIVGVGGGSVMDASKLASIVIGAEYSVRDLLQDPTIAKKYIKTVMIPTTCGTGSEATCNAIVAIPEKQSKQGIVNNCMIPDYVILDADMINHLPPKIIAATGVDALAHVVECFTSKKATILSDTYAKEGACKIFHNIREAYADAANMDAKMEMMMGAFYGGIAITGSGTTAVHALSYPLGGKYHIAHGVSNAILFAHVMEFNKDACADRLALLCDAVYPEKYNESVNVKADYIIEEIKDIVDKVNIPTNLEELGVKAEDLDFLVEAGSQQQRLLVNNCKELSLDDIRYIYKKLF</sequence>
<reference evidence="6 7" key="1">
    <citation type="submission" date="2016-10" db="EMBL/GenBank/DDBJ databases">
        <authorList>
            <person name="de Groot N.N."/>
        </authorList>
    </citation>
    <scope>NUCLEOTIDE SEQUENCE [LARGE SCALE GENOMIC DNA]</scope>
    <source>
        <strain evidence="6 7">DSM 16981</strain>
    </source>
</reference>
<dbReference type="EMBL" id="FNHQ01000010">
    <property type="protein sequence ID" value="SDM63410.1"/>
    <property type="molecule type" value="Genomic_DNA"/>
</dbReference>
<evidence type="ECO:0000256" key="1">
    <source>
        <dbReference type="ARBA" id="ARBA00007358"/>
    </source>
</evidence>
<dbReference type="CDD" id="cd08551">
    <property type="entry name" value="Fe-ADH"/>
    <property type="match status" value="1"/>
</dbReference>
<dbReference type="Pfam" id="PF00465">
    <property type="entry name" value="Fe-ADH"/>
    <property type="match status" value="1"/>
</dbReference>
<dbReference type="PROSITE" id="PS00913">
    <property type="entry name" value="ADH_IRON_1"/>
    <property type="match status" value="1"/>
</dbReference>
<name>A0A1G9UU33_9FIRM</name>
<dbReference type="InterPro" id="IPR018211">
    <property type="entry name" value="ADH_Fe_CS"/>
</dbReference>
<dbReference type="RefSeq" id="WP_091649470.1">
    <property type="nucleotide sequence ID" value="NZ_FNHQ01000010.1"/>
</dbReference>
<dbReference type="PANTHER" id="PTHR11496">
    <property type="entry name" value="ALCOHOL DEHYDROGENASE"/>
    <property type="match status" value="1"/>
</dbReference>
<protein>
    <submittedName>
        <fullName evidence="6">Alcohol dehydrogenase, class IV</fullName>
    </submittedName>
</protein>
<evidence type="ECO:0000259" key="4">
    <source>
        <dbReference type="Pfam" id="PF00465"/>
    </source>
</evidence>
<dbReference type="GO" id="GO:0004022">
    <property type="term" value="F:alcohol dehydrogenase (NAD+) activity"/>
    <property type="evidence" value="ECO:0007669"/>
    <property type="project" value="TreeGrafter"/>
</dbReference>